<dbReference type="HOGENOM" id="CLU_1230430_0_0_1"/>
<keyword evidence="2" id="KW-1185">Reference proteome</keyword>
<organism evidence="2">
    <name type="scientific">Melampsora larici-populina (strain 98AG31 / pathotype 3-4-7)</name>
    <name type="common">Poplar leaf rust fungus</name>
    <dbReference type="NCBI Taxonomy" id="747676"/>
    <lineage>
        <taxon>Eukaryota</taxon>
        <taxon>Fungi</taxon>
        <taxon>Dikarya</taxon>
        <taxon>Basidiomycota</taxon>
        <taxon>Pucciniomycotina</taxon>
        <taxon>Pucciniomycetes</taxon>
        <taxon>Pucciniales</taxon>
        <taxon>Melampsoraceae</taxon>
        <taxon>Melampsora</taxon>
    </lineage>
</organism>
<reference evidence="2" key="1">
    <citation type="journal article" date="2011" name="Proc. Natl. Acad. Sci. U.S.A.">
        <title>Obligate biotrophy features unraveled by the genomic analysis of rust fungi.</title>
        <authorList>
            <person name="Duplessis S."/>
            <person name="Cuomo C.A."/>
            <person name="Lin Y.-C."/>
            <person name="Aerts A."/>
            <person name="Tisserant E."/>
            <person name="Veneault-Fourrey C."/>
            <person name="Joly D.L."/>
            <person name="Hacquard S."/>
            <person name="Amselem J."/>
            <person name="Cantarel B.L."/>
            <person name="Chiu R."/>
            <person name="Coutinho P.M."/>
            <person name="Feau N."/>
            <person name="Field M."/>
            <person name="Frey P."/>
            <person name="Gelhaye E."/>
            <person name="Goldberg J."/>
            <person name="Grabherr M.G."/>
            <person name="Kodira C.D."/>
            <person name="Kohler A."/>
            <person name="Kuees U."/>
            <person name="Lindquist E.A."/>
            <person name="Lucas S.M."/>
            <person name="Mago R."/>
            <person name="Mauceli E."/>
            <person name="Morin E."/>
            <person name="Murat C."/>
            <person name="Pangilinan J.L."/>
            <person name="Park R."/>
            <person name="Pearson M."/>
            <person name="Quesneville H."/>
            <person name="Rouhier N."/>
            <person name="Sakthikumar S."/>
            <person name="Salamov A.A."/>
            <person name="Schmutz J."/>
            <person name="Selles B."/>
            <person name="Shapiro H."/>
            <person name="Tanguay P."/>
            <person name="Tuskan G.A."/>
            <person name="Henrissat B."/>
            <person name="Van de Peer Y."/>
            <person name="Rouze P."/>
            <person name="Ellis J.G."/>
            <person name="Dodds P.N."/>
            <person name="Schein J.E."/>
            <person name="Zhong S."/>
            <person name="Hamelin R.C."/>
            <person name="Grigoriev I.V."/>
            <person name="Szabo L.J."/>
            <person name="Martin F."/>
        </authorList>
    </citation>
    <scope>NUCLEOTIDE SEQUENCE [LARGE SCALE GENOMIC DNA]</scope>
    <source>
        <strain evidence="2">98AG31 / pathotype 3-4-7</strain>
    </source>
</reference>
<dbReference type="AlphaFoldDB" id="F4R456"/>
<gene>
    <name evidence="1" type="ORF">MELLADRAFT_87000</name>
</gene>
<sequence length="186" mass="19724">MQIRTAIESSQIALNLLPSGIAVPLNFSEGVDNTAGEFLNEAAASAQKLAFNGLFSSVLAGPTNESDEYVDVPVYLGRPSSSVSVDVDWLKSQLAPDTQLPIKIRQSPASPQVNSQELEVFSGFPSSLKEDSAFSKVSELLQQLTPGSIHHLELGSESTNGGKTACCLFGEFSGYWVGLIGCRVAT</sequence>
<name>F4R456_MELLP</name>
<dbReference type="GeneID" id="18934363"/>
<dbReference type="RefSeq" id="XP_007403682.1">
    <property type="nucleotide sequence ID" value="XM_007403620.1"/>
</dbReference>
<dbReference type="InParanoid" id="F4R456"/>
<evidence type="ECO:0000313" key="2">
    <source>
        <dbReference type="Proteomes" id="UP000001072"/>
    </source>
</evidence>
<evidence type="ECO:0000313" key="1">
    <source>
        <dbReference type="EMBL" id="EGG12744.1"/>
    </source>
</evidence>
<dbReference type="EMBL" id="GL883090">
    <property type="protein sequence ID" value="EGG12744.1"/>
    <property type="molecule type" value="Genomic_DNA"/>
</dbReference>
<dbReference type="VEuPathDB" id="FungiDB:MELLADRAFT_87000"/>
<protein>
    <submittedName>
        <fullName evidence="1">Uncharacterized protein</fullName>
    </submittedName>
</protein>
<dbReference type="Proteomes" id="UP000001072">
    <property type="component" value="Unassembled WGS sequence"/>
</dbReference>
<dbReference type="OrthoDB" id="2499587at2759"/>
<dbReference type="KEGG" id="mlr:MELLADRAFT_87000"/>
<proteinExistence type="predicted"/>
<accession>F4R456</accession>